<evidence type="ECO:0000256" key="5">
    <source>
        <dbReference type="ARBA" id="ARBA00023054"/>
    </source>
</evidence>
<keyword evidence="4" id="KW-0963">Cytoplasm</keyword>
<dbReference type="eggNOG" id="KOG1507">
    <property type="taxonomic scope" value="Eukaryota"/>
</dbReference>
<comment type="function">
    <text evidence="8">May modulate chromatin structure by regulation of nucleosome assembly/disassembly.</text>
</comment>
<feature type="region of interest" description="Disordered" evidence="10">
    <location>
        <begin position="263"/>
        <end position="318"/>
    </location>
</feature>
<evidence type="ECO:0000256" key="6">
    <source>
        <dbReference type="ARBA" id="ARBA00023186"/>
    </source>
</evidence>
<reference evidence="11" key="1">
    <citation type="submission" date="2015-12" db="EMBL/GenBank/DDBJ databases">
        <title>Update maize B73 reference genome by single molecule sequencing technologies.</title>
        <authorList>
            <consortium name="Maize Genome Sequencing Project"/>
            <person name="Ware D."/>
        </authorList>
    </citation>
    <scope>NUCLEOTIDE SEQUENCE</scope>
    <source>
        <tissue evidence="11">Seedling</tissue>
    </source>
</reference>
<dbReference type="InterPro" id="IPR037231">
    <property type="entry name" value="NAP-like_sf"/>
</dbReference>
<comment type="similarity">
    <text evidence="3 9">Belongs to the nucleosome assembly protein (NAP) family.</text>
</comment>
<accession>A0A1D6MBB0</accession>
<feature type="compositionally biased region" description="Polar residues" evidence="10">
    <location>
        <begin position="308"/>
        <end position="318"/>
    </location>
</feature>
<evidence type="ECO:0000256" key="3">
    <source>
        <dbReference type="ARBA" id="ARBA00009947"/>
    </source>
</evidence>
<comment type="subcellular location">
    <subcellularLocation>
        <location evidence="2">Cytoplasm</location>
    </subcellularLocation>
    <subcellularLocation>
        <location evidence="1">Nucleus</location>
    </subcellularLocation>
</comment>
<dbReference type="FunFam" id="3.30.1120.90:FF:000005">
    <property type="entry name" value="Nucleosome assembly protein11"/>
    <property type="match status" value="1"/>
</dbReference>
<dbReference type="Gene3D" id="3.30.1120.90">
    <property type="entry name" value="Nucleosome assembly protein"/>
    <property type="match status" value="1"/>
</dbReference>
<evidence type="ECO:0000256" key="9">
    <source>
        <dbReference type="RuleBase" id="RU003876"/>
    </source>
</evidence>
<dbReference type="FunFam" id="1.20.5.1500:FF:000001">
    <property type="entry name" value="Nucleosome assembly protein 1-like 1"/>
    <property type="match status" value="1"/>
</dbReference>
<evidence type="ECO:0000256" key="10">
    <source>
        <dbReference type="SAM" id="MobiDB-lite"/>
    </source>
</evidence>
<dbReference type="GO" id="GO:0005737">
    <property type="term" value="C:cytoplasm"/>
    <property type="evidence" value="ECO:0007669"/>
    <property type="project" value="UniProtKB-SubCell"/>
</dbReference>
<dbReference type="GO" id="GO:0005634">
    <property type="term" value="C:nucleus"/>
    <property type="evidence" value="ECO:0007669"/>
    <property type="project" value="UniProtKB-SubCell"/>
</dbReference>
<keyword evidence="5" id="KW-0175">Coiled coil</keyword>
<evidence type="ECO:0000313" key="11">
    <source>
        <dbReference type="EMBL" id="AQK88054.1"/>
    </source>
</evidence>
<dbReference type="GO" id="GO:0000724">
    <property type="term" value="P:double-strand break repair via homologous recombination"/>
    <property type="evidence" value="ECO:0007669"/>
    <property type="project" value="UniProtKB-ARBA"/>
</dbReference>
<organism evidence="11">
    <name type="scientific">Zea mays</name>
    <name type="common">Maize</name>
    <dbReference type="NCBI Taxonomy" id="4577"/>
    <lineage>
        <taxon>Eukaryota</taxon>
        <taxon>Viridiplantae</taxon>
        <taxon>Streptophyta</taxon>
        <taxon>Embryophyta</taxon>
        <taxon>Tracheophyta</taxon>
        <taxon>Spermatophyta</taxon>
        <taxon>Magnoliopsida</taxon>
        <taxon>Liliopsida</taxon>
        <taxon>Poales</taxon>
        <taxon>Poaceae</taxon>
        <taxon>PACMAD clade</taxon>
        <taxon>Panicoideae</taxon>
        <taxon>Andropogonodae</taxon>
        <taxon>Andropogoneae</taxon>
        <taxon>Tripsacinae</taxon>
        <taxon>Zea</taxon>
    </lineage>
</organism>
<keyword evidence="6" id="KW-0143">Chaperone</keyword>
<dbReference type="SUPFAM" id="SSF143113">
    <property type="entry name" value="NAP-like"/>
    <property type="match status" value="1"/>
</dbReference>
<proteinExistence type="inferred from homology"/>
<dbReference type="InterPro" id="IPR002164">
    <property type="entry name" value="NAP_family"/>
</dbReference>
<keyword evidence="7" id="KW-0539">Nucleus</keyword>
<feature type="compositionally biased region" description="Acidic residues" evidence="10">
    <location>
        <begin position="269"/>
        <end position="280"/>
    </location>
</feature>
<evidence type="ECO:0000256" key="2">
    <source>
        <dbReference type="ARBA" id="ARBA00004496"/>
    </source>
</evidence>
<dbReference type="Pfam" id="PF00956">
    <property type="entry name" value="NAP"/>
    <property type="match status" value="1"/>
</dbReference>
<dbReference type="PANTHER" id="PTHR11875">
    <property type="entry name" value="TESTIS-SPECIFIC Y-ENCODED PROTEIN"/>
    <property type="match status" value="1"/>
</dbReference>
<dbReference type="Gene3D" id="1.20.5.1500">
    <property type="match status" value="1"/>
</dbReference>
<evidence type="ECO:0000256" key="8">
    <source>
        <dbReference type="ARBA" id="ARBA00037572"/>
    </source>
</evidence>
<feature type="compositionally biased region" description="Basic and acidic residues" evidence="10">
    <location>
        <begin position="292"/>
        <end position="306"/>
    </location>
</feature>
<evidence type="ECO:0000256" key="4">
    <source>
        <dbReference type="ARBA" id="ARBA00022490"/>
    </source>
</evidence>
<dbReference type="ExpressionAtlas" id="A0A1D6MBB0">
    <property type="expression patterns" value="baseline and differential"/>
</dbReference>
<gene>
    <name evidence="11" type="ORF">ZEAMMB73_Zm00001d038851</name>
</gene>
<evidence type="ECO:0000256" key="1">
    <source>
        <dbReference type="ARBA" id="ARBA00004123"/>
    </source>
</evidence>
<dbReference type="AlphaFoldDB" id="A0A1D6MBB0"/>
<evidence type="ECO:0000256" key="7">
    <source>
        <dbReference type="ARBA" id="ARBA00023242"/>
    </source>
</evidence>
<dbReference type="GO" id="GO:0042393">
    <property type="term" value="F:histone binding"/>
    <property type="evidence" value="ECO:0007669"/>
    <property type="project" value="UniProtKB-ARBA"/>
</dbReference>
<name>A0A1D6MBB0_MAIZE</name>
<sequence length="318" mass="36359">MSDGKDSLDLSALGAAIPNSAELSAEDKANLVASIKNTLEGLASRHTDVLENLEPKVRKRVEKLREIQGEHDELEAKFFEERAALEAKYQKLYEPLYSKRYEIVNGVVEIEGITKESAAETPEEQKSGDETSAEQKEEKGVPAFWLNAMKNHEILAEEIQERDEEALKYLKDIKWYRISEPKGFKLEFHFGTNMFFKNSVLTKTYHMIDEDEPILEKAIGTEIEWYPGKCLTQKVLKKKPRKGSKNTKPITKTEDCESFFNFFSPPQVPDDDEEIDEDTAEQLQNQMEQDYDIGRPRELLEGKGSRVNDLQSASNSEV</sequence>
<protein>
    <submittedName>
        <fullName evidence="11">Nucleosome assembly protein 1</fullName>
    </submittedName>
</protein>
<dbReference type="EMBL" id="CM000782">
    <property type="protein sequence ID" value="AQK88054.1"/>
    <property type="molecule type" value="Genomic_DNA"/>
</dbReference>
<feature type="region of interest" description="Disordered" evidence="10">
    <location>
        <begin position="115"/>
        <end position="137"/>
    </location>
</feature>
<dbReference type="GO" id="GO:0006334">
    <property type="term" value="P:nucleosome assembly"/>
    <property type="evidence" value="ECO:0007669"/>
    <property type="project" value="InterPro"/>
</dbReference>